<dbReference type="Proteomes" id="UP000191004">
    <property type="component" value="Unassembled WGS sequence"/>
</dbReference>
<evidence type="ECO:0000256" key="5">
    <source>
        <dbReference type="ARBA" id="ARBA00021491"/>
    </source>
</evidence>
<sequence>MAPPKSTPARCNPPRSCYSLSSPPGLPDSIPSHSRSGLFLSRYHSLPHSHSPCAKRPHQYPNMRITLNVFNPHGGDQDSLVTLEVFPDMTVSTLRESVQSEAGIPPTSQHIYHNGRLISDDAKTMEQLQIGDGDMLAVHVRDMRGSTVPPEAAGRPPAAARQQQSAATAAAGAENDTEMLRLQILGDPAVRQQLSRQHPELAAAIEDPARFRRIFLDSQDRERREREMRQREIERLNEDPFNVENQRRIEEMIRQERVMENLQNAMEHNPEVFGRVHLLYANVEVNGHKVKALVDSGAQATIMSPSCAEACGIMRLVDKRFAGVARGVGTATIIGRVHSAQIKIGNLFLPCSFTVMEGKSVELLLGLDMLKRYQAHIDLASDKLIIQGQEISFLGEAEIPKEEEAIVQEPTIPGPAGTAIGQRSGAVMPAQEAPSQTPSQATPGAPPPQTQAQAAPQQPAAPSAGVTPAHVDSLMAMGATREQAIQALQAAEDNVDMAASLIFF</sequence>
<keyword evidence="15" id="KW-1185">Reference proteome</keyword>
<dbReference type="InterPro" id="IPR001995">
    <property type="entry name" value="Peptidase_A2_cat"/>
</dbReference>
<feature type="compositionally biased region" description="Low complexity" evidence="10">
    <location>
        <begin position="450"/>
        <end position="465"/>
    </location>
</feature>
<comment type="subcellular location">
    <subcellularLocation>
        <location evidence="2">Cytoplasm</location>
    </subcellularLocation>
</comment>
<proteinExistence type="inferred from homology"/>
<dbReference type="OrthoDB" id="1047367at2759"/>
<evidence type="ECO:0000259" key="12">
    <source>
        <dbReference type="PROSITE" id="PS50053"/>
    </source>
</evidence>
<dbReference type="SUPFAM" id="SSF54236">
    <property type="entry name" value="Ubiquitin-like"/>
    <property type="match status" value="1"/>
</dbReference>
<evidence type="ECO:0000256" key="1">
    <source>
        <dbReference type="ARBA" id="ARBA00003231"/>
    </source>
</evidence>
<dbReference type="CDD" id="cd14309">
    <property type="entry name" value="UBA_scDdi1_like"/>
    <property type="match status" value="1"/>
</dbReference>
<dbReference type="Gene3D" id="2.40.70.10">
    <property type="entry name" value="Acid Proteases"/>
    <property type="match status" value="1"/>
</dbReference>
<feature type="region of interest" description="Disordered" evidence="10">
    <location>
        <begin position="407"/>
        <end position="467"/>
    </location>
</feature>
<dbReference type="Pfam" id="PF00240">
    <property type="entry name" value="ubiquitin"/>
    <property type="match status" value="1"/>
</dbReference>
<evidence type="ECO:0000256" key="2">
    <source>
        <dbReference type="ARBA" id="ARBA00004496"/>
    </source>
</evidence>
<dbReference type="InterPro" id="IPR021109">
    <property type="entry name" value="Peptidase_aspartic_dom_sf"/>
</dbReference>
<dbReference type="InterPro" id="IPR015940">
    <property type="entry name" value="UBA"/>
</dbReference>
<dbReference type="GO" id="GO:0004190">
    <property type="term" value="F:aspartic-type endopeptidase activity"/>
    <property type="evidence" value="ECO:0007669"/>
    <property type="project" value="UniProtKB-KW"/>
</dbReference>
<keyword evidence="8" id="KW-0064">Aspartyl protease</keyword>
<dbReference type="Gene3D" id="1.10.8.10">
    <property type="entry name" value="DNA helicase RuvA subunit, C-terminal domain"/>
    <property type="match status" value="1"/>
</dbReference>
<feature type="region of interest" description="Disordered" evidence="10">
    <location>
        <begin position="146"/>
        <end position="173"/>
    </location>
</feature>
<dbReference type="Pfam" id="PF09668">
    <property type="entry name" value="Asp_protease"/>
    <property type="match status" value="1"/>
</dbReference>
<comment type="similarity">
    <text evidence="3">Belongs to the DDI1 family.</text>
</comment>
<dbReference type="PANTHER" id="PTHR12917:SF1">
    <property type="entry name" value="AT13091P"/>
    <property type="match status" value="1"/>
</dbReference>
<dbReference type="AlphaFoldDB" id="A0A1T3CBU4"/>
<dbReference type="InterPro" id="IPR033882">
    <property type="entry name" value="DDI1_N"/>
</dbReference>
<evidence type="ECO:0000256" key="10">
    <source>
        <dbReference type="SAM" id="MobiDB-lite"/>
    </source>
</evidence>
<accession>A0A1T3CBU4</accession>
<dbReference type="InterPro" id="IPR001969">
    <property type="entry name" value="Aspartic_peptidase_AS"/>
</dbReference>
<dbReference type="InterPro" id="IPR000626">
    <property type="entry name" value="Ubiquitin-like_dom"/>
</dbReference>
<dbReference type="Gene3D" id="3.10.20.90">
    <property type="entry name" value="Phosphatidylinositol 3-kinase Catalytic Subunit, Chain A, domain 1"/>
    <property type="match status" value="1"/>
</dbReference>
<dbReference type="PROSITE" id="PS00141">
    <property type="entry name" value="ASP_PROTEASE"/>
    <property type="match status" value="1"/>
</dbReference>
<keyword evidence="9" id="KW-0378">Hydrolase</keyword>
<evidence type="ECO:0000256" key="9">
    <source>
        <dbReference type="ARBA" id="ARBA00022801"/>
    </source>
</evidence>
<evidence type="ECO:0000313" key="14">
    <source>
        <dbReference type="EMBL" id="OPB38435.1"/>
    </source>
</evidence>
<reference evidence="14 15" key="1">
    <citation type="submission" date="2016-04" db="EMBL/GenBank/DDBJ databases">
        <title>Multiple horizontal gene transfer events from other fungi enriched the ability of the initially mycotrophic fungus Trichoderma (Ascomycota) to feed on dead plant biomass.</title>
        <authorList>
            <person name="Atanasova L."/>
            <person name="Chenthamara K."/>
            <person name="Zhang J."/>
            <person name="Grujic M."/>
            <person name="Henrissat B."/>
            <person name="Kuo A."/>
            <person name="Aertz A."/>
            <person name="Salamov A."/>
            <person name="Lipzen A."/>
            <person name="Labutti K."/>
            <person name="Barry K."/>
            <person name="Miao Y."/>
            <person name="Rahimi M.J."/>
            <person name="Shen Q."/>
            <person name="Grigoriev I.V."/>
            <person name="Kubicek C.P."/>
            <person name="Druzhinina I.S."/>
        </authorList>
    </citation>
    <scope>NUCLEOTIDE SEQUENCE [LARGE SCALE GENOMIC DNA]</scope>
    <source>
        <strain evidence="14 15">NJAU 4742</strain>
    </source>
</reference>
<comment type="function">
    <text evidence="1">Probable aspartic protease. May be involved in the regulation of exocytosis. Acts as a linker between the 19S proteasome and polyubiquitinated proteins via UBA domain interactions with ubiquitin for their subsequent degradation. Required for S-phase checkpoint control.</text>
</comment>
<comment type="subunit">
    <text evidence="4">Binds ubiquitin and polyubiquitinated proteins.</text>
</comment>
<dbReference type="SUPFAM" id="SSF50630">
    <property type="entry name" value="Acid proteases"/>
    <property type="match status" value="1"/>
</dbReference>
<feature type="domain" description="Peptidase A2" evidence="13">
    <location>
        <begin position="290"/>
        <end position="369"/>
    </location>
</feature>
<evidence type="ECO:0000256" key="6">
    <source>
        <dbReference type="ARBA" id="ARBA00022490"/>
    </source>
</evidence>
<protein>
    <recommendedName>
        <fullName evidence="5">DNA damage-inducible protein 1</fullName>
    </recommendedName>
</protein>
<feature type="compositionally biased region" description="Low complexity" evidence="10">
    <location>
        <begin position="152"/>
        <end position="173"/>
    </location>
</feature>
<feature type="domain" description="UBA" evidence="11">
    <location>
        <begin position="465"/>
        <end position="504"/>
    </location>
</feature>
<dbReference type="Pfam" id="PF00627">
    <property type="entry name" value="UBA"/>
    <property type="match status" value="1"/>
</dbReference>
<evidence type="ECO:0000313" key="15">
    <source>
        <dbReference type="Proteomes" id="UP000191004"/>
    </source>
</evidence>
<dbReference type="InterPro" id="IPR009060">
    <property type="entry name" value="UBA-like_sf"/>
</dbReference>
<dbReference type="PROSITE" id="PS50030">
    <property type="entry name" value="UBA"/>
    <property type="match status" value="1"/>
</dbReference>
<dbReference type="InterPro" id="IPR029071">
    <property type="entry name" value="Ubiquitin-like_domsf"/>
</dbReference>
<dbReference type="GO" id="GO:0005737">
    <property type="term" value="C:cytoplasm"/>
    <property type="evidence" value="ECO:0007669"/>
    <property type="project" value="UniProtKB-SubCell"/>
</dbReference>
<dbReference type="EMBL" id="LVVK01000020">
    <property type="protein sequence ID" value="OPB38435.1"/>
    <property type="molecule type" value="Genomic_DNA"/>
</dbReference>
<evidence type="ECO:0000256" key="8">
    <source>
        <dbReference type="ARBA" id="ARBA00022750"/>
    </source>
</evidence>
<dbReference type="SMART" id="SM00213">
    <property type="entry name" value="UBQ"/>
    <property type="match status" value="1"/>
</dbReference>
<dbReference type="PANTHER" id="PTHR12917">
    <property type="entry name" value="ASPARTYL PROTEASE DDI-RELATED"/>
    <property type="match status" value="1"/>
</dbReference>
<evidence type="ECO:0000256" key="4">
    <source>
        <dbReference type="ARBA" id="ARBA00011128"/>
    </source>
</evidence>
<evidence type="ECO:0000259" key="11">
    <source>
        <dbReference type="PROSITE" id="PS50030"/>
    </source>
</evidence>
<evidence type="ECO:0000256" key="3">
    <source>
        <dbReference type="ARBA" id="ARBA00009136"/>
    </source>
</evidence>
<gene>
    <name evidence="14" type="ORF">A0O28_0015400</name>
</gene>
<dbReference type="GO" id="GO:0006508">
    <property type="term" value="P:proteolysis"/>
    <property type="evidence" value="ECO:0007669"/>
    <property type="project" value="UniProtKB-KW"/>
</dbReference>
<organism evidence="14 15">
    <name type="scientific">Trichoderma guizhouense</name>
    <dbReference type="NCBI Taxonomy" id="1491466"/>
    <lineage>
        <taxon>Eukaryota</taxon>
        <taxon>Fungi</taxon>
        <taxon>Dikarya</taxon>
        <taxon>Ascomycota</taxon>
        <taxon>Pezizomycotina</taxon>
        <taxon>Sordariomycetes</taxon>
        <taxon>Hypocreomycetidae</taxon>
        <taxon>Hypocreales</taxon>
        <taxon>Hypocreaceae</taxon>
        <taxon>Trichoderma</taxon>
    </lineage>
</organism>
<dbReference type="PROSITE" id="PS50053">
    <property type="entry name" value="UBIQUITIN_2"/>
    <property type="match status" value="1"/>
</dbReference>
<dbReference type="CDD" id="cd05479">
    <property type="entry name" value="RP_DDI"/>
    <property type="match status" value="1"/>
</dbReference>
<feature type="region of interest" description="Disordered" evidence="10">
    <location>
        <begin position="1"/>
        <end position="33"/>
    </location>
</feature>
<keyword evidence="7" id="KW-0645">Protease</keyword>
<dbReference type="SUPFAM" id="SSF46934">
    <property type="entry name" value="UBA-like"/>
    <property type="match status" value="1"/>
</dbReference>
<dbReference type="InterPro" id="IPR019103">
    <property type="entry name" value="Peptidase_aspartic_DDI1-type"/>
</dbReference>
<dbReference type="SMART" id="SM00165">
    <property type="entry name" value="UBA"/>
    <property type="match status" value="1"/>
</dbReference>
<dbReference type="PROSITE" id="PS50175">
    <property type="entry name" value="ASP_PROT_RETROV"/>
    <property type="match status" value="1"/>
</dbReference>
<evidence type="ECO:0000259" key="13">
    <source>
        <dbReference type="PROSITE" id="PS50175"/>
    </source>
</evidence>
<comment type="caution">
    <text evidence="14">The sequence shown here is derived from an EMBL/GenBank/DDBJ whole genome shotgun (WGS) entry which is preliminary data.</text>
</comment>
<feature type="domain" description="Ubiquitin-like" evidence="12">
    <location>
        <begin position="63"/>
        <end position="145"/>
    </location>
</feature>
<dbReference type="CDD" id="cd01796">
    <property type="entry name" value="Ubl_Ddi1_like"/>
    <property type="match status" value="1"/>
</dbReference>
<evidence type="ECO:0000256" key="7">
    <source>
        <dbReference type="ARBA" id="ARBA00022670"/>
    </source>
</evidence>
<keyword evidence="6" id="KW-0963">Cytoplasm</keyword>
<name>A0A1T3CBU4_9HYPO</name>